<dbReference type="VEuPathDB" id="FungiDB:H310_09318"/>
<dbReference type="EMBL" id="KI913971">
    <property type="protein sequence ID" value="ETV98017.1"/>
    <property type="molecule type" value="Genomic_DNA"/>
</dbReference>
<proteinExistence type="predicted"/>
<gene>
    <name evidence="2" type="ORF">H310_09318</name>
</gene>
<protein>
    <submittedName>
        <fullName evidence="2">Uncharacterized protein</fullName>
    </submittedName>
</protein>
<dbReference type="AlphaFoldDB" id="A0A024TXF4"/>
<accession>A0A024TXF4</accession>
<organism evidence="2">
    <name type="scientific">Aphanomyces invadans</name>
    <dbReference type="NCBI Taxonomy" id="157072"/>
    <lineage>
        <taxon>Eukaryota</taxon>
        <taxon>Sar</taxon>
        <taxon>Stramenopiles</taxon>
        <taxon>Oomycota</taxon>
        <taxon>Saprolegniomycetes</taxon>
        <taxon>Saprolegniales</taxon>
        <taxon>Verrucalvaceae</taxon>
        <taxon>Aphanomyces</taxon>
    </lineage>
</organism>
<name>A0A024TXF4_9STRA</name>
<feature type="region of interest" description="Disordered" evidence="1">
    <location>
        <begin position="1"/>
        <end position="29"/>
    </location>
</feature>
<reference evidence="2" key="1">
    <citation type="submission" date="2013-12" db="EMBL/GenBank/DDBJ databases">
        <title>The Genome Sequence of Aphanomyces invadans NJM9701.</title>
        <authorList>
            <consortium name="The Broad Institute Genomics Platform"/>
            <person name="Russ C."/>
            <person name="Tyler B."/>
            <person name="van West P."/>
            <person name="Dieguez-Uribeondo J."/>
            <person name="Young S.K."/>
            <person name="Zeng Q."/>
            <person name="Gargeya S."/>
            <person name="Fitzgerald M."/>
            <person name="Abouelleil A."/>
            <person name="Alvarado L."/>
            <person name="Chapman S.B."/>
            <person name="Gainer-Dewar J."/>
            <person name="Goldberg J."/>
            <person name="Griggs A."/>
            <person name="Gujja S."/>
            <person name="Hansen M."/>
            <person name="Howarth C."/>
            <person name="Imamovic A."/>
            <person name="Ireland A."/>
            <person name="Larimer J."/>
            <person name="McCowan C."/>
            <person name="Murphy C."/>
            <person name="Pearson M."/>
            <person name="Poon T.W."/>
            <person name="Priest M."/>
            <person name="Roberts A."/>
            <person name="Saif S."/>
            <person name="Shea T."/>
            <person name="Sykes S."/>
            <person name="Wortman J."/>
            <person name="Nusbaum C."/>
            <person name="Birren B."/>
        </authorList>
    </citation>
    <scope>NUCLEOTIDE SEQUENCE [LARGE SCALE GENOMIC DNA]</scope>
    <source>
        <strain evidence="2">NJM9701</strain>
    </source>
</reference>
<sequence length="239" mass="26651">MPTPSMPPSTTRVSTPPSTPTSPWTTRVPLVESTDCEAWEDYVPKPRNKESSKGWLRKIGSWVDISVVQVESGDLGMKFRLSPDGTLVLVALGSVADTLGIVPGLVLQGFKEHGSTGYIDSGVPMLDDPQAVLPRVIDFRFSTTVLRYLEPSSPRAHQALRWMHTQRTAVQKMRRMFKQLYPQETNLDVLCATQHEAKLSVGNRRLLKHEVAQSRNTKSILSRGINQKSVDFLQVDLSI</sequence>
<evidence type="ECO:0000313" key="2">
    <source>
        <dbReference type="EMBL" id="ETV98017.1"/>
    </source>
</evidence>
<dbReference type="RefSeq" id="XP_008873578.1">
    <property type="nucleotide sequence ID" value="XM_008875356.1"/>
</dbReference>
<evidence type="ECO:0000256" key="1">
    <source>
        <dbReference type="SAM" id="MobiDB-lite"/>
    </source>
</evidence>
<feature type="compositionally biased region" description="Low complexity" evidence="1">
    <location>
        <begin position="8"/>
        <end position="29"/>
    </location>
</feature>
<dbReference type="GeneID" id="20086368"/>